<accession>A0A3B1AAL0</accession>
<dbReference type="AlphaFoldDB" id="A0A3B1AAL0"/>
<evidence type="ECO:0000313" key="2">
    <source>
        <dbReference type="EMBL" id="VAW90764.1"/>
    </source>
</evidence>
<protein>
    <submittedName>
        <fullName evidence="2">Uncharacterized protein</fullName>
    </submittedName>
</protein>
<gene>
    <name evidence="2" type="ORF">MNBD_GAMMA22-1769</name>
</gene>
<feature type="transmembrane region" description="Helical" evidence="1">
    <location>
        <begin position="23"/>
        <end position="43"/>
    </location>
</feature>
<proteinExistence type="predicted"/>
<name>A0A3B1AAL0_9ZZZZ</name>
<keyword evidence="1" id="KW-1133">Transmembrane helix</keyword>
<reference evidence="2" key="1">
    <citation type="submission" date="2018-06" db="EMBL/GenBank/DDBJ databases">
        <authorList>
            <person name="Zhirakovskaya E."/>
        </authorList>
    </citation>
    <scope>NUCLEOTIDE SEQUENCE</scope>
</reference>
<organism evidence="2">
    <name type="scientific">hydrothermal vent metagenome</name>
    <dbReference type="NCBI Taxonomy" id="652676"/>
    <lineage>
        <taxon>unclassified sequences</taxon>
        <taxon>metagenomes</taxon>
        <taxon>ecological metagenomes</taxon>
    </lineage>
</organism>
<evidence type="ECO:0000256" key="1">
    <source>
        <dbReference type="SAM" id="Phobius"/>
    </source>
</evidence>
<sequence length="139" mass="16427">MDIYDIIIEPPRATVVINLDSNFISLFIIAVALLISVIMALYYRRFIAIACLHYITTLLKNEKITYKHFAFLLARILCYRHKYTQISKERPPINGSKKKQYLWFDLVETLNEARYGKTNFTEKTQTNLPKTALEWLRYS</sequence>
<keyword evidence="1" id="KW-0472">Membrane</keyword>
<keyword evidence="1" id="KW-0812">Transmembrane</keyword>
<dbReference type="EMBL" id="UOFS01000001">
    <property type="protein sequence ID" value="VAW90764.1"/>
    <property type="molecule type" value="Genomic_DNA"/>
</dbReference>